<evidence type="ECO:0000256" key="3">
    <source>
        <dbReference type="ARBA" id="ARBA00023274"/>
    </source>
</evidence>
<dbReference type="Gene3D" id="2.30.170.40">
    <property type="entry name" value="Ribosomal protein L28/L24"/>
    <property type="match status" value="1"/>
</dbReference>
<dbReference type="FunFam" id="2.30.170.40:FF:000003">
    <property type="entry name" value="54S ribosomal protein L24"/>
    <property type="match status" value="1"/>
</dbReference>
<evidence type="ECO:0000256" key="6">
    <source>
        <dbReference type="ARBA" id="ARBA00037226"/>
    </source>
</evidence>
<dbReference type="GO" id="GO:0003735">
    <property type="term" value="F:structural constituent of ribosome"/>
    <property type="evidence" value="ECO:0007669"/>
    <property type="project" value="InterPro"/>
</dbReference>
<dbReference type="AlphaFoldDB" id="A0A1E3PE35"/>
<dbReference type="InterPro" id="IPR034704">
    <property type="entry name" value="Ribosomal_bL28/bL31-like_sf"/>
</dbReference>
<evidence type="ECO:0000256" key="2">
    <source>
        <dbReference type="ARBA" id="ARBA00022980"/>
    </source>
</evidence>
<evidence type="ECO:0000256" key="4">
    <source>
        <dbReference type="ARBA" id="ARBA00035265"/>
    </source>
</evidence>
<dbReference type="InterPro" id="IPR037147">
    <property type="entry name" value="Ribosomal_bL28_sf"/>
</dbReference>
<dbReference type="NCBIfam" id="TIGR00009">
    <property type="entry name" value="L28"/>
    <property type="match status" value="1"/>
</dbReference>
<comment type="similarity">
    <text evidence="1">Belongs to the bacterial ribosomal protein bL28 family.</text>
</comment>
<gene>
    <name evidence="7" type="ORF">NADFUDRAFT_48000</name>
</gene>
<evidence type="ECO:0000256" key="1">
    <source>
        <dbReference type="ARBA" id="ARBA00008760"/>
    </source>
</evidence>
<dbReference type="GO" id="GO:0006412">
    <property type="term" value="P:translation"/>
    <property type="evidence" value="ECO:0007669"/>
    <property type="project" value="InterPro"/>
</dbReference>
<keyword evidence="8" id="KW-1185">Reference proteome</keyword>
<dbReference type="OrthoDB" id="361870at2759"/>
<evidence type="ECO:0000313" key="8">
    <source>
        <dbReference type="Proteomes" id="UP000095009"/>
    </source>
</evidence>
<dbReference type="Proteomes" id="UP000095009">
    <property type="component" value="Unassembled WGS sequence"/>
</dbReference>
<dbReference type="GO" id="GO:0005762">
    <property type="term" value="C:mitochondrial large ribosomal subunit"/>
    <property type="evidence" value="ECO:0007669"/>
    <property type="project" value="TreeGrafter"/>
</dbReference>
<dbReference type="PANTHER" id="PTHR13528">
    <property type="entry name" value="39S RIBOSOMAL PROTEIN L28, MITOCHONDRIAL"/>
    <property type="match status" value="1"/>
</dbReference>
<accession>A0A1E3PE35</accession>
<dbReference type="STRING" id="857566.A0A1E3PE35"/>
<dbReference type="EMBL" id="KV454414">
    <property type="protein sequence ID" value="ODQ63651.1"/>
    <property type="molecule type" value="Genomic_DNA"/>
</dbReference>
<organism evidence="7 8">
    <name type="scientific">Nadsonia fulvescens var. elongata DSM 6958</name>
    <dbReference type="NCBI Taxonomy" id="857566"/>
    <lineage>
        <taxon>Eukaryota</taxon>
        <taxon>Fungi</taxon>
        <taxon>Dikarya</taxon>
        <taxon>Ascomycota</taxon>
        <taxon>Saccharomycotina</taxon>
        <taxon>Dipodascomycetes</taxon>
        <taxon>Dipodascales</taxon>
        <taxon>Dipodascales incertae sedis</taxon>
        <taxon>Nadsonia</taxon>
    </lineage>
</organism>
<dbReference type="InterPro" id="IPR026569">
    <property type="entry name" value="Ribosomal_bL28"/>
</dbReference>
<proteinExistence type="inferred from homology"/>
<comment type="function">
    <text evidence="6">Component of the mitochondrial ribosome (mitoribosome), a dedicated translation machinery responsible for the synthesis of mitochondrial genome-encoded proteins, including at least some of the essential transmembrane subunits of the mitochondrial respiratory chain. The mitoribosomes are attached to the mitochondrial inner membrane and translation products are cotranslationally integrated into the membrane.</text>
</comment>
<evidence type="ECO:0000256" key="5">
    <source>
        <dbReference type="ARBA" id="ARBA00035269"/>
    </source>
</evidence>
<keyword evidence="3" id="KW-0687">Ribonucleoprotein</keyword>
<name>A0A1E3PE35_9ASCO</name>
<protein>
    <recommendedName>
        <fullName evidence="4">Large ribosomal subunit protein bL28c</fullName>
    </recommendedName>
    <alternativeName>
        <fullName evidence="5">Large ribosomal subunit protein bL28m</fullName>
    </alternativeName>
</protein>
<dbReference type="SUPFAM" id="SSF143800">
    <property type="entry name" value="L28p-like"/>
    <property type="match status" value="1"/>
</dbReference>
<reference evidence="7 8" key="1">
    <citation type="journal article" date="2016" name="Proc. Natl. Acad. Sci. U.S.A.">
        <title>Comparative genomics of biotechnologically important yeasts.</title>
        <authorList>
            <person name="Riley R."/>
            <person name="Haridas S."/>
            <person name="Wolfe K.H."/>
            <person name="Lopes M.R."/>
            <person name="Hittinger C.T."/>
            <person name="Goeker M."/>
            <person name="Salamov A.A."/>
            <person name="Wisecaver J.H."/>
            <person name="Long T.M."/>
            <person name="Calvey C.H."/>
            <person name="Aerts A.L."/>
            <person name="Barry K.W."/>
            <person name="Choi C."/>
            <person name="Clum A."/>
            <person name="Coughlan A.Y."/>
            <person name="Deshpande S."/>
            <person name="Douglass A.P."/>
            <person name="Hanson S.J."/>
            <person name="Klenk H.-P."/>
            <person name="LaButti K.M."/>
            <person name="Lapidus A."/>
            <person name="Lindquist E.A."/>
            <person name="Lipzen A.M."/>
            <person name="Meier-Kolthoff J.P."/>
            <person name="Ohm R.A."/>
            <person name="Otillar R.P."/>
            <person name="Pangilinan J.L."/>
            <person name="Peng Y."/>
            <person name="Rokas A."/>
            <person name="Rosa C.A."/>
            <person name="Scheuner C."/>
            <person name="Sibirny A.A."/>
            <person name="Slot J.C."/>
            <person name="Stielow J.B."/>
            <person name="Sun H."/>
            <person name="Kurtzman C.P."/>
            <person name="Blackwell M."/>
            <person name="Grigoriev I.V."/>
            <person name="Jeffries T.W."/>
        </authorList>
    </citation>
    <scope>NUCLEOTIDE SEQUENCE [LARGE SCALE GENOMIC DNA]</scope>
    <source>
        <strain evidence="7 8">DSM 6958</strain>
    </source>
</reference>
<dbReference type="InterPro" id="IPR001383">
    <property type="entry name" value="Ribosomal_bL28_bact-type"/>
</dbReference>
<dbReference type="Pfam" id="PF00830">
    <property type="entry name" value="Ribosomal_L28"/>
    <property type="match status" value="1"/>
</dbReference>
<dbReference type="HAMAP" id="MF_00373">
    <property type="entry name" value="Ribosomal_bL28"/>
    <property type="match status" value="1"/>
</dbReference>
<evidence type="ECO:0000313" key="7">
    <source>
        <dbReference type="EMBL" id="ODQ63651.1"/>
    </source>
</evidence>
<keyword evidence="2" id="KW-0689">Ribosomal protein</keyword>
<sequence length="182" mass="20588">MSSVIASFNRVKTLSGSVSSHVRAFSSSVNVNRQYKHVMVRKQSPREELQLGDRLPKFSKDAFNYPEYPYGEARIFKISDKGLYDGKVPHFGNNVSESKQKTKRTFLPNIVRTKLWSEALNKSISIKVAASVLRTITKEGGVDNYLTKEKAARVKELGLTGWKLRYEVLMARQAQSSKVTNN</sequence>
<dbReference type="PANTHER" id="PTHR13528:SF2">
    <property type="entry name" value="LARGE RIBOSOMAL SUBUNIT PROTEIN BL28M"/>
    <property type="match status" value="1"/>
</dbReference>